<dbReference type="VEuPathDB" id="FungiDB:I303_04712"/>
<reference evidence="8" key="3">
    <citation type="submission" date="2024-02" db="EMBL/GenBank/DDBJ databases">
        <title>Comparative genomics of Cryptococcus and Kwoniella reveals pathogenesis evolution and contrasting modes of karyotype evolution via chromosome fusion or intercentromeric recombination.</title>
        <authorList>
            <person name="Coelho M.A."/>
            <person name="David-Palma M."/>
            <person name="Shea T."/>
            <person name="Bowers K."/>
            <person name="McGinley-Smith S."/>
            <person name="Mohammad A.W."/>
            <person name="Gnirke A."/>
            <person name="Yurkov A.M."/>
            <person name="Nowrousian M."/>
            <person name="Sun S."/>
            <person name="Cuomo C.A."/>
            <person name="Heitman J."/>
        </authorList>
    </citation>
    <scope>NUCLEOTIDE SEQUENCE</scope>
    <source>
        <strain evidence="8">CBS 10117</strain>
    </source>
</reference>
<keyword evidence="2 4" id="KW-0697">Rotamase</keyword>
<dbReference type="PANTHER" id="PTHR11071">
    <property type="entry name" value="PEPTIDYL-PROLYL CIS-TRANS ISOMERASE"/>
    <property type="match status" value="1"/>
</dbReference>
<dbReference type="SUPFAM" id="SSF50891">
    <property type="entry name" value="Cyclophilin-like"/>
    <property type="match status" value="1"/>
</dbReference>
<dbReference type="InterPro" id="IPR029000">
    <property type="entry name" value="Cyclophilin-like_dom_sf"/>
</dbReference>
<dbReference type="InterPro" id="IPR002130">
    <property type="entry name" value="Cyclophilin-type_PPIase_dom"/>
</dbReference>
<dbReference type="Proteomes" id="UP000078595">
    <property type="component" value="Chromosome 5"/>
</dbReference>
<feature type="compositionally biased region" description="Basic and acidic residues" evidence="5">
    <location>
        <begin position="222"/>
        <end position="232"/>
    </location>
</feature>
<protein>
    <recommendedName>
        <fullName evidence="4">Peptidyl-prolyl cis-trans isomerase</fullName>
        <shortName evidence="4">PPIase</shortName>
        <ecNumber evidence="4">5.2.1.8</ecNumber>
    </recommendedName>
</protein>
<accession>A0A1A6A5P2</accession>
<dbReference type="GeneID" id="28968411"/>
<comment type="catalytic activity">
    <reaction evidence="1 4">
        <text>[protein]-peptidylproline (omega=180) = [protein]-peptidylproline (omega=0)</text>
        <dbReference type="Rhea" id="RHEA:16237"/>
        <dbReference type="Rhea" id="RHEA-COMP:10747"/>
        <dbReference type="Rhea" id="RHEA-COMP:10748"/>
        <dbReference type="ChEBI" id="CHEBI:83833"/>
        <dbReference type="ChEBI" id="CHEBI:83834"/>
        <dbReference type="EC" id="5.2.1.8"/>
    </reaction>
</comment>
<evidence type="ECO:0000313" key="8">
    <source>
        <dbReference type="EMBL" id="WWC61729.1"/>
    </source>
</evidence>
<dbReference type="CDD" id="cd00317">
    <property type="entry name" value="cyclophilin"/>
    <property type="match status" value="1"/>
</dbReference>
<reference evidence="7" key="1">
    <citation type="submission" date="2013-07" db="EMBL/GenBank/DDBJ databases">
        <title>The Genome Sequence of Cryptococcus dejecticola CBS10117.</title>
        <authorList>
            <consortium name="The Broad Institute Genome Sequencing Platform"/>
            <person name="Cuomo C."/>
            <person name="Litvintseva A."/>
            <person name="Chen Y."/>
            <person name="Heitman J."/>
            <person name="Sun S."/>
            <person name="Springer D."/>
            <person name="Dromer F."/>
            <person name="Young S.K."/>
            <person name="Zeng Q."/>
            <person name="Gargeya S."/>
            <person name="Fitzgerald M."/>
            <person name="Abouelleil A."/>
            <person name="Alvarado L."/>
            <person name="Berlin A.M."/>
            <person name="Chapman S.B."/>
            <person name="Dewar J."/>
            <person name="Goldberg J."/>
            <person name="Griggs A."/>
            <person name="Gujja S."/>
            <person name="Hansen M."/>
            <person name="Howarth C."/>
            <person name="Imamovic A."/>
            <person name="Larimer J."/>
            <person name="McCowan C."/>
            <person name="Murphy C."/>
            <person name="Pearson M."/>
            <person name="Priest M."/>
            <person name="Roberts A."/>
            <person name="Saif S."/>
            <person name="Shea T."/>
            <person name="Sykes S."/>
            <person name="Wortman J."/>
            <person name="Nusbaum C."/>
            <person name="Birren B."/>
        </authorList>
    </citation>
    <scope>NUCLEOTIDE SEQUENCE [LARGE SCALE GENOMIC DNA]</scope>
    <source>
        <strain evidence="7">CBS 10117</strain>
    </source>
</reference>
<evidence type="ECO:0000259" key="6">
    <source>
        <dbReference type="PROSITE" id="PS50072"/>
    </source>
</evidence>
<dbReference type="PANTHER" id="PTHR11071:SF561">
    <property type="entry name" value="PEPTIDYL-PROLYL CIS-TRANS ISOMERASE D-RELATED"/>
    <property type="match status" value="1"/>
</dbReference>
<dbReference type="AlphaFoldDB" id="A0A1A6A5P2"/>
<evidence type="ECO:0000313" key="9">
    <source>
        <dbReference type="Proteomes" id="UP000078595"/>
    </source>
</evidence>
<dbReference type="RefSeq" id="XP_018263219.1">
    <property type="nucleotide sequence ID" value="XM_018408008.1"/>
</dbReference>
<proteinExistence type="inferred from homology"/>
<dbReference type="KEGG" id="kdj:28968411"/>
<dbReference type="PROSITE" id="PS00170">
    <property type="entry name" value="CSA_PPIASE_1"/>
    <property type="match status" value="1"/>
</dbReference>
<reference evidence="8" key="2">
    <citation type="submission" date="2013-07" db="EMBL/GenBank/DDBJ databases">
        <authorList>
            <consortium name="The Broad Institute Genome Sequencing Platform"/>
            <person name="Cuomo C."/>
            <person name="Litvintseva A."/>
            <person name="Chen Y."/>
            <person name="Heitman J."/>
            <person name="Sun S."/>
            <person name="Springer D."/>
            <person name="Dromer F."/>
            <person name="Young S.K."/>
            <person name="Zeng Q."/>
            <person name="Gargeya S."/>
            <person name="Fitzgerald M."/>
            <person name="Abouelleil A."/>
            <person name="Alvarado L."/>
            <person name="Berlin A.M."/>
            <person name="Chapman S.B."/>
            <person name="Dewar J."/>
            <person name="Goldberg J."/>
            <person name="Griggs A."/>
            <person name="Gujja S."/>
            <person name="Hansen M."/>
            <person name="Howarth C."/>
            <person name="Imamovic A."/>
            <person name="Larimer J."/>
            <person name="McCowan C."/>
            <person name="Murphy C."/>
            <person name="Pearson M."/>
            <person name="Priest M."/>
            <person name="Roberts A."/>
            <person name="Saif S."/>
            <person name="Shea T."/>
            <person name="Sykes S."/>
            <person name="Wortman J."/>
            <person name="Nusbaum C."/>
            <person name="Birren B."/>
        </authorList>
    </citation>
    <scope>NUCLEOTIDE SEQUENCE</scope>
    <source>
        <strain evidence="8">CBS 10117</strain>
    </source>
</reference>
<keyword evidence="9" id="KW-1185">Reference proteome</keyword>
<dbReference type="STRING" id="1296121.A0A1A6A5P2"/>
<dbReference type="PRINTS" id="PR00153">
    <property type="entry name" value="CSAPPISMRASE"/>
</dbReference>
<name>A0A1A6A5P2_9TREE</name>
<dbReference type="OrthoDB" id="193499at2759"/>
<comment type="similarity">
    <text evidence="4">Belongs to the cyclophilin-type PPIase family.</text>
</comment>
<gene>
    <name evidence="7" type="ORF">I303_04712</name>
    <name evidence="8" type="ORF">I303_104314</name>
</gene>
<dbReference type="EMBL" id="KI894031">
    <property type="protein sequence ID" value="OBR85377.1"/>
    <property type="molecule type" value="Genomic_DNA"/>
</dbReference>
<evidence type="ECO:0000256" key="3">
    <source>
        <dbReference type="ARBA" id="ARBA00023235"/>
    </source>
</evidence>
<dbReference type="GO" id="GO:0003755">
    <property type="term" value="F:peptidyl-prolyl cis-trans isomerase activity"/>
    <property type="evidence" value="ECO:0007669"/>
    <property type="project" value="UniProtKB-UniRule"/>
</dbReference>
<dbReference type="Gene3D" id="2.40.100.10">
    <property type="entry name" value="Cyclophilin-like"/>
    <property type="match status" value="1"/>
</dbReference>
<dbReference type="EMBL" id="CP144534">
    <property type="protein sequence ID" value="WWC61729.1"/>
    <property type="molecule type" value="Genomic_DNA"/>
</dbReference>
<evidence type="ECO:0000256" key="2">
    <source>
        <dbReference type="ARBA" id="ARBA00023110"/>
    </source>
</evidence>
<dbReference type="GO" id="GO:0005737">
    <property type="term" value="C:cytoplasm"/>
    <property type="evidence" value="ECO:0007669"/>
    <property type="project" value="TreeGrafter"/>
</dbReference>
<feature type="region of interest" description="Disordered" evidence="5">
    <location>
        <begin position="205"/>
        <end position="232"/>
    </location>
</feature>
<dbReference type="GO" id="GO:0006457">
    <property type="term" value="P:protein folding"/>
    <property type="evidence" value="ECO:0007669"/>
    <property type="project" value="InterPro"/>
</dbReference>
<feature type="domain" description="PPIase cyclophilin-type" evidence="6">
    <location>
        <begin position="89"/>
        <end position="282"/>
    </location>
</feature>
<dbReference type="EC" id="5.2.1.8" evidence="4"/>
<evidence type="ECO:0000256" key="1">
    <source>
        <dbReference type="ARBA" id="ARBA00000971"/>
    </source>
</evidence>
<comment type="function">
    <text evidence="4">PPIases accelerate the folding of proteins. It catalyzes the cis-trans isomerization of proline imidic peptide bonds in oligopeptides.</text>
</comment>
<evidence type="ECO:0000256" key="4">
    <source>
        <dbReference type="RuleBase" id="RU363019"/>
    </source>
</evidence>
<evidence type="ECO:0000256" key="5">
    <source>
        <dbReference type="SAM" id="MobiDB-lite"/>
    </source>
</evidence>
<dbReference type="PROSITE" id="PS50072">
    <property type="entry name" value="CSA_PPIASE_2"/>
    <property type="match status" value="1"/>
</dbReference>
<dbReference type="Pfam" id="PF00160">
    <property type="entry name" value="Pro_isomerase"/>
    <property type="match status" value="1"/>
</dbReference>
<keyword evidence="3 4" id="KW-0413">Isomerase</keyword>
<dbReference type="GO" id="GO:0016018">
    <property type="term" value="F:cyclosporin A binding"/>
    <property type="evidence" value="ECO:0007669"/>
    <property type="project" value="TreeGrafter"/>
</dbReference>
<sequence length="283" mass="31097">MSATQTGWMSIGHGDIEAYKTKLLQWDHHQETLEKNYETYGLPSNLEELDDEQIGILQELVEHSAGGSSTMAMGKVTNIKPLSPIFEQKLLIDLYTEDCPITCESFIALLKGGRKSKVVAGKELVYRNSIFHRLVRDFIIQGGDITRGDGTGGESIYGLKFNDEKNGLKKKFEYGTLGMASGSSKNSNSSQFFICLIPPLSPPNCNSNSKSGSGSGAGSAQKDQDAKKAKEREKQLNKLNGKYVVFGRVKEESIGLLERLNSLDTTDGEGIKDRCWIEDCGVI</sequence>
<evidence type="ECO:0000313" key="7">
    <source>
        <dbReference type="EMBL" id="OBR85377.1"/>
    </source>
</evidence>
<dbReference type="InterPro" id="IPR020892">
    <property type="entry name" value="Cyclophilin-type_PPIase_CS"/>
</dbReference>
<organism evidence="7">
    <name type="scientific">Kwoniella dejecticola CBS 10117</name>
    <dbReference type="NCBI Taxonomy" id="1296121"/>
    <lineage>
        <taxon>Eukaryota</taxon>
        <taxon>Fungi</taxon>
        <taxon>Dikarya</taxon>
        <taxon>Basidiomycota</taxon>
        <taxon>Agaricomycotina</taxon>
        <taxon>Tremellomycetes</taxon>
        <taxon>Tremellales</taxon>
        <taxon>Cryptococcaceae</taxon>
        <taxon>Kwoniella</taxon>
    </lineage>
</organism>